<proteinExistence type="predicted"/>
<comment type="caution">
    <text evidence="2">The sequence shown here is derived from an EMBL/GenBank/DDBJ whole genome shotgun (WGS) entry which is preliminary data.</text>
</comment>
<dbReference type="AlphaFoldDB" id="A0ABD6APB6"/>
<evidence type="ECO:0000259" key="1">
    <source>
        <dbReference type="Pfam" id="PF22751"/>
    </source>
</evidence>
<dbReference type="RefSeq" id="WP_250871675.1">
    <property type="nucleotide sequence ID" value="NZ_JALXFV010000001.1"/>
</dbReference>
<gene>
    <name evidence="2" type="ORF">ACFSBT_00150</name>
</gene>
<protein>
    <submittedName>
        <fullName evidence="2">DUF488 family protein</fullName>
    </submittedName>
</protein>
<feature type="domain" description="DUF488" evidence="1">
    <location>
        <begin position="27"/>
        <end position="146"/>
    </location>
</feature>
<name>A0ABD6APB6_9EURY</name>
<dbReference type="Proteomes" id="UP001597187">
    <property type="component" value="Unassembled WGS sequence"/>
</dbReference>
<dbReference type="EMBL" id="JBHUDC010000001">
    <property type="protein sequence ID" value="MFD1511686.1"/>
    <property type="molecule type" value="Genomic_DNA"/>
</dbReference>
<evidence type="ECO:0000313" key="2">
    <source>
        <dbReference type="EMBL" id="MFD1511686.1"/>
    </source>
</evidence>
<keyword evidence="3" id="KW-1185">Reference proteome</keyword>
<sequence length="151" mass="17185">MTAVDPADTLFDTYVAALQHDLVDLPADTTLVGVVRRPTGWFQSTVDENHPALGPPPDLLDEVQRRREDLAQRGVCDEEAHNAAWTEASFDRRYRDHIDESAEARAAVADLLERLRSGERLALVCFENTEKKRCHRTLLRERLAEHLRADE</sequence>
<accession>A0ABD6APB6</accession>
<reference evidence="2 3" key="1">
    <citation type="journal article" date="2019" name="Int. J. Syst. Evol. Microbiol.">
        <title>The Global Catalogue of Microorganisms (GCM) 10K type strain sequencing project: providing services to taxonomists for standard genome sequencing and annotation.</title>
        <authorList>
            <consortium name="The Broad Institute Genomics Platform"/>
            <consortium name="The Broad Institute Genome Sequencing Center for Infectious Disease"/>
            <person name="Wu L."/>
            <person name="Ma J."/>
        </authorList>
    </citation>
    <scope>NUCLEOTIDE SEQUENCE [LARGE SCALE GENOMIC DNA]</scope>
    <source>
        <strain evidence="2 3">CGMCC 1.12563</strain>
    </source>
</reference>
<dbReference type="InterPro" id="IPR054495">
    <property type="entry name" value="DUF488-N3a"/>
</dbReference>
<dbReference type="Pfam" id="PF22751">
    <property type="entry name" value="DUF488-N3a"/>
    <property type="match status" value="1"/>
</dbReference>
<organism evidence="2 3">
    <name type="scientific">Halomarina rubra</name>
    <dbReference type="NCBI Taxonomy" id="2071873"/>
    <lineage>
        <taxon>Archaea</taxon>
        <taxon>Methanobacteriati</taxon>
        <taxon>Methanobacteriota</taxon>
        <taxon>Stenosarchaea group</taxon>
        <taxon>Halobacteria</taxon>
        <taxon>Halobacteriales</taxon>
        <taxon>Natronomonadaceae</taxon>
        <taxon>Halomarina</taxon>
    </lineage>
</organism>
<evidence type="ECO:0000313" key="3">
    <source>
        <dbReference type="Proteomes" id="UP001597187"/>
    </source>
</evidence>